<dbReference type="InterPro" id="IPR008978">
    <property type="entry name" value="HSP20-like_chaperone"/>
</dbReference>
<evidence type="ECO:0000313" key="5">
    <source>
        <dbReference type="Proteomes" id="UP000249239"/>
    </source>
</evidence>
<dbReference type="AlphaFoldDB" id="A0A2W7N7U7"/>
<evidence type="ECO:0000256" key="2">
    <source>
        <dbReference type="RuleBase" id="RU003616"/>
    </source>
</evidence>
<dbReference type="PANTHER" id="PTHR11527">
    <property type="entry name" value="HEAT-SHOCK PROTEIN 20 FAMILY MEMBER"/>
    <property type="match status" value="1"/>
</dbReference>
<dbReference type="CDD" id="cd06464">
    <property type="entry name" value="ACD_sHsps-like"/>
    <property type="match status" value="1"/>
</dbReference>
<feature type="domain" description="SHSP" evidence="3">
    <location>
        <begin position="35"/>
        <end position="150"/>
    </location>
</feature>
<gene>
    <name evidence="4" type="ORF">LX69_02748</name>
</gene>
<comment type="caution">
    <text evidence="4">The sequence shown here is derived from an EMBL/GenBank/DDBJ whole genome shotgun (WGS) entry which is preliminary data.</text>
</comment>
<evidence type="ECO:0000259" key="3">
    <source>
        <dbReference type="PROSITE" id="PS01031"/>
    </source>
</evidence>
<keyword evidence="5" id="KW-1185">Reference proteome</keyword>
<dbReference type="InterPro" id="IPR002068">
    <property type="entry name" value="A-crystallin/Hsp20_dom"/>
</dbReference>
<dbReference type="Proteomes" id="UP000249239">
    <property type="component" value="Unassembled WGS sequence"/>
</dbReference>
<organism evidence="4 5">
    <name type="scientific">Breznakibacter xylanolyticus</name>
    <dbReference type="NCBI Taxonomy" id="990"/>
    <lineage>
        <taxon>Bacteria</taxon>
        <taxon>Pseudomonadati</taxon>
        <taxon>Bacteroidota</taxon>
        <taxon>Bacteroidia</taxon>
        <taxon>Marinilabiliales</taxon>
        <taxon>Marinilabiliaceae</taxon>
        <taxon>Breznakibacter</taxon>
    </lineage>
</organism>
<evidence type="ECO:0000313" key="4">
    <source>
        <dbReference type="EMBL" id="PZX12944.1"/>
    </source>
</evidence>
<dbReference type="EMBL" id="QKZK01000028">
    <property type="protein sequence ID" value="PZX12944.1"/>
    <property type="molecule type" value="Genomic_DNA"/>
</dbReference>
<protein>
    <submittedName>
        <fullName evidence="4">HSP20 family protein</fullName>
    </submittedName>
</protein>
<proteinExistence type="inferred from homology"/>
<reference evidence="4 5" key="1">
    <citation type="submission" date="2018-06" db="EMBL/GenBank/DDBJ databases">
        <title>Genomic Encyclopedia of Archaeal and Bacterial Type Strains, Phase II (KMG-II): from individual species to whole genera.</title>
        <authorList>
            <person name="Goeker M."/>
        </authorList>
    </citation>
    <scope>NUCLEOTIDE SEQUENCE [LARGE SCALE GENOMIC DNA]</scope>
    <source>
        <strain evidence="4 5">DSM 6779</strain>
    </source>
</reference>
<dbReference type="Gene3D" id="2.60.40.790">
    <property type="match status" value="1"/>
</dbReference>
<name>A0A2W7N7U7_9BACT</name>
<sequence>MTLLKRHESRVPSFPSLFDNWMNRDLMDWMNWNFSDTNTTVPAVNVMENENEFVIEVAAPGMQKDDFKVNLDQDTLTISSERKSEHTLEKKGRYTKHEFSYQSFQRSFTLPERLVDAEKIVAKYDNGILHITLPKREEAKPRPAKVIEIK</sequence>
<dbReference type="RefSeq" id="WP_111446610.1">
    <property type="nucleotide sequence ID" value="NZ_QKZK01000028.1"/>
</dbReference>
<dbReference type="InterPro" id="IPR031107">
    <property type="entry name" value="Small_HSP"/>
</dbReference>
<accession>A0A2W7N7U7</accession>
<dbReference type="OrthoDB" id="9814487at2"/>
<dbReference type="SUPFAM" id="SSF49764">
    <property type="entry name" value="HSP20-like chaperones"/>
    <property type="match status" value="1"/>
</dbReference>
<dbReference type="Pfam" id="PF00011">
    <property type="entry name" value="HSP20"/>
    <property type="match status" value="1"/>
</dbReference>
<evidence type="ECO:0000256" key="1">
    <source>
        <dbReference type="PROSITE-ProRule" id="PRU00285"/>
    </source>
</evidence>
<dbReference type="PROSITE" id="PS01031">
    <property type="entry name" value="SHSP"/>
    <property type="match status" value="1"/>
</dbReference>
<comment type="similarity">
    <text evidence="1 2">Belongs to the small heat shock protein (HSP20) family.</text>
</comment>